<reference evidence="2" key="1">
    <citation type="submission" date="2016-06" db="EMBL/GenBank/DDBJ databases">
        <title>Parallel loss of symbiosis genes in relatives of nitrogen-fixing non-legume Parasponia.</title>
        <authorList>
            <person name="Van Velzen R."/>
            <person name="Holmer R."/>
            <person name="Bu F."/>
            <person name="Rutten L."/>
            <person name="Van Zeijl A."/>
            <person name="Liu W."/>
            <person name="Santuari L."/>
            <person name="Cao Q."/>
            <person name="Sharma T."/>
            <person name="Shen D."/>
            <person name="Roswanjaya Y."/>
            <person name="Wardhani T."/>
            <person name="Kalhor M.S."/>
            <person name="Jansen J."/>
            <person name="Van den Hoogen J."/>
            <person name="Gungor B."/>
            <person name="Hartog M."/>
            <person name="Hontelez J."/>
            <person name="Verver J."/>
            <person name="Yang W.-C."/>
            <person name="Schijlen E."/>
            <person name="Repin R."/>
            <person name="Schilthuizen M."/>
            <person name="Schranz E."/>
            <person name="Heidstra R."/>
            <person name="Miyata K."/>
            <person name="Fedorova E."/>
            <person name="Kohlen W."/>
            <person name="Bisseling T."/>
            <person name="Smit S."/>
            <person name="Geurts R."/>
        </authorList>
    </citation>
    <scope>NUCLEOTIDE SEQUENCE [LARGE SCALE GENOMIC DNA]</scope>
    <source>
        <strain evidence="2">cv. WU1-14</strain>
    </source>
</reference>
<dbReference type="AlphaFoldDB" id="A0A2P5AB33"/>
<proteinExistence type="predicted"/>
<gene>
    <name evidence="1" type="ORF">PanWU01x14_350110</name>
</gene>
<name>A0A2P5AB33_PARAD</name>
<sequence>MIRPEDLLDQVPNRKSDEYEWIFLHVRGTRTQPFYHQLQAPRVYTVGLLLKETEPITESGAECLTWLDNLPPDSVVLTAALASPSN</sequence>
<evidence type="ECO:0000313" key="1">
    <source>
        <dbReference type="EMBL" id="PON33739.1"/>
    </source>
</evidence>
<organism evidence="1 2">
    <name type="scientific">Parasponia andersonii</name>
    <name type="common">Sponia andersonii</name>
    <dbReference type="NCBI Taxonomy" id="3476"/>
    <lineage>
        <taxon>Eukaryota</taxon>
        <taxon>Viridiplantae</taxon>
        <taxon>Streptophyta</taxon>
        <taxon>Embryophyta</taxon>
        <taxon>Tracheophyta</taxon>
        <taxon>Spermatophyta</taxon>
        <taxon>Magnoliopsida</taxon>
        <taxon>eudicotyledons</taxon>
        <taxon>Gunneridae</taxon>
        <taxon>Pentapetalae</taxon>
        <taxon>rosids</taxon>
        <taxon>fabids</taxon>
        <taxon>Rosales</taxon>
        <taxon>Cannabaceae</taxon>
        <taxon>Parasponia</taxon>
    </lineage>
</organism>
<dbReference type="EMBL" id="JXTB01000707">
    <property type="protein sequence ID" value="PON33739.1"/>
    <property type="molecule type" value="Genomic_DNA"/>
</dbReference>
<protein>
    <submittedName>
        <fullName evidence="1">Uncharacterized protein</fullName>
    </submittedName>
</protein>
<accession>A0A2P5AB33</accession>
<dbReference type="SUPFAM" id="SSF53756">
    <property type="entry name" value="UDP-Glycosyltransferase/glycogen phosphorylase"/>
    <property type="match status" value="1"/>
</dbReference>
<comment type="caution">
    <text evidence="1">The sequence shown here is derived from an EMBL/GenBank/DDBJ whole genome shotgun (WGS) entry which is preliminary data.</text>
</comment>
<dbReference type="OrthoDB" id="10506961at2759"/>
<evidence type="ECO:0000313" key="2">
    <source>
        <dbReference type="Proteomes" id="UP000237105"/>
    </source>
</evidence>
<keyword evidence="2" id="KW-1185">Reference proteome</keyword>
<dbReference type="Proteomes" id="UP000237105">
    <property type="component" value="Unassembled WGS sequence"/>
</dbReference>